<accession>A0A9J6P1T8</accession>
<dbReference type="InterPro" id="IPR050855">
    <property type="entry name" value="NDM-1-like"/>
</dbReference>
<dbReference type="PANTHER" id="PTHR42951:SF22">
    <property type="entry name" value="METALLO BETA-LACTAMASE SUPERFAMILY LIPOPROTEIN"/>
    <property type="match status" value="1"/>
</dbReference>
<dbReference type="Pfam" id="PF00753">
    <property type="entry name" value="Lactamase_B"/>
    <property type="match status" value="1"/>
</dbReference>
<dbReference type="SUPFAM" id="SSF56281">
    <property type="entry name" value="Metallo-hydrolase/oxidoreductase"/>
    <property type="match status" value="1"/>
</dbReference>
<evidence type="ECO:0000259" key="1">
    <source>
        <dbReference type="SMART" id="SM00849"/>
    </source>
</evidence>
<dbReference type="EMBL" id="JAGSOJ010000001">
    <property type="protein sequence ID" value="MCM1989464.1"/>
    <property type="molecule type" value="Genomic_DNA"/>
</dbReference>
<dbReference type="PANTHER" id="PTHR42951">
    <property type="entry name" value="METALLO-BETA-LACTAMASE DOMAIN-CONTAINING"/>
    <property type="match status" value="1"/>
</dbReference>
<feature type="domain" description="Metallo-beta-lactamase" evidence="1">
    <location>
        <begin position="23"/>
        <end position="212"/>
    </location>
</feature>
<dbReference type="Gene3D" id="3.60.15.10">
    <property type="entry name" value="Ribonuclease Z/Hydroxyacylglutathione hydrolase-like"/>
    <property type="match status" value="1"/>
</dbReference>
<proteinExistence type="predicted"/>
<sequence length="265" mass="29719">MCTDWFKTNQITNNIYSIDDNGDNIMYLIIGNEKALLIDTGWGVGNLKEVVSKITDLPLIVVNTHGHPDHVSGGYQFSDIYIGEDDIPILKGCFKLENRQWALNNVLKGPYTEEFSSEQWLHSKLGNIFAIKNGHKFDLGNKIIEVIELPGHTPGGIGLLDREERILFSGDSILKGHIWMHLDHSTSLSTYLSGLKKLELDINAFDTILPAHGTSFKSQMLNKLISDIEDILYGKKQGTTHQTFCGEGLLCEFEDYSILYDGSKL</sequence>
<protein>
    <submittedName>
        <fullName evidence="2">MBL fold metallo-hydrolase</fullName>
    </submittedName>
</protein>
<dbReference type="InterPro" id="IPR001279">
    <property type="entry name" value="Metallo-B-lactamas"/>
</dbReference>
<keyword evidence="3" id="KW-1185">Reference proteome</keyword>
<evidence type="ECO:0000313" key="2">
    <source>
        <dbReference type="EMBL" id="MCM1989464.1"/>
    </source>
</evidence>
<organism evidence="2 3">
    <name type="scientific">Oceanirhabdus seepicola</name>
    <dbReference type="NCBI Taxonomy" id="2828781"/>
    <lineage>
        <taxon>Bacteria</taxon>
        <taxon>Bacillati</taxon>
        <taxon>Bacillota</taxon>
        <taxon>Clostridia</taxon>
        <taxon>Eubacteriales</taxon>
        <taxon>Clostridiaceae</taxon>
        <taxon>Oceanirhabdus</taxon>
    </lineage>
</organism>
<gene>
    <name evidence="2" type="ORF">KDK92_06905</name>
</gene>
<dbReference type="AlphaFoldDB" id="A0A9J6P1T8"/>
<reference evidence="2" key="1">
    <citation type="journal article" date="2021" name="mSystems">
        <title>Bacteria and Archaea Synergistically Convert Glycine Betaine to Biogenic Methane in the Formosa Cold Seep of the South China Sea.</title>
        <authorList>
            <person name="Li L."/>
            <person name="Zhang W."/>
            <person name="Zhang S."/>
            <person name="Song L."/>
            <person name="Sun Q."/>
            <person name="Zhang H."/>
            <person name="Xiang H."/>
            <person name="Dong X."/>
        </authorList>
    </citation>
    <scope>NUCLEOTIDE SEQUENCE</scope>
    <source>
        <strain evidence="2">ZWT</strain>
    </source>
</reference>
<evidence type="ECO:0000313" key="3">
    <source>
        <dbReference type="Proteomes" id="UP001056429"/>
    </source>
</evidence>
<name>A0A9J6P1T8_9CLOT</name>
<reference evidence="2" key="2">
    <citation type="submission" date="2021-04" db="EMBL/GenBank/DDBJ databases">
        <authorList>
            <person name="Dong X."/>
        </authorList>
    </citation>
    <scope>NUCLEOTIDE SEQUENCE</scope>
    <source>
        <strain evidence="2">ZWT</strain>
    </source>
</reference>
<comment type="caution">
    <text evidence="2">The sequence shown here is derived from an EMBL/GenBank/DDBJ whole genome shotgun (WGS) entry which is preliminary data.</text>
</comment>
<dbReference type="RefSeq" id="WP_250858459.1">
    <property type="nucleotide sequence ID" value="NZ_JAGSOJ010000001.1"/>
</dbReference>
<dbReference type="SMART" id="SM00849">
    <property type="entry name" value="Lactamase_B"/>
    <property type="match status" value="1"/>
</dbReference>
<dbReference type="InterPro" id="IPR036866">
    <property type="entry name" value="RibonucZ/Hydroxyglut_hydro"/>
</dbReference>
<dbReference type="Proteomes" id="UP001056429">
    <property type="component" value="Unassembled WGS sequence"/>
</dbReference>